<evidence type="ECO:0000313" key="2">
    <source>
        <dbReference type="EMBL" id="MCX7571704.1"/>
    </source>
</evidence>
<dbReference type="RefSeq" id="WP_267152952.1">
    <property type="nucleotide sequence ID" value="NZ_JAPMLT010000012.1"/>
</dbReference>
<gene>
    <name evidence="2" type="ORF">OS242_17310</name>
</gene>
<reference evidence="2 3" key="1">
    <citation type="submission" date="2022-11" db="EMBL/GenBank/DDBJ databases">
        <title>Study of microbial diversity in lake waters.</title>
        <authorList>
            <person name="Zhang J."/>
        </authorList>
    </citation>
    <scope>NUCLEOTIDE SEQUENCE [LARGE SCALE GENOMIC DNA]</scope>
    <source>
        <strain evidence="2 3">DT12</strain>
    </source>
</reference>
<protein>
    <submittedName>
        <fullName evidence="2">Uncharacterized protein</fullName>
    </submittedName>
</protein>
<sequence length="126" mass="14858">MSDDQNKKDEAWVNPLIPDGKKPYVVDLQLTKQEHLTDNDWYTVKLTVDQIQQIHTALQHSVIENQREMSKLKRQAQRWAEEGTELEKLGVGKNKHLYKGLKKENEKLEQLKNALTDFLFTQKRLM</sequence>
<evidence type="ECO:0000256" key="1">
    <source>
        <dbReference type="SAM" id="Coils"/>
    </source>
</evidence>
<accession>A0ABT3X486</accession>
<comment type="caution">
    <text evidence="2">The sequence shown here is derived from an EMBL/GenBank/DDBJ whole genome shotgun (WGS) entry which is preliminary data.</text>
</comment>
<keyword evidence="1" id="KW-0175">Coiled coil</keyword>
<evidence type="ECO:0000313" key="3">
    <source>
        <dbReference type="Proteomes" id="UP001208017"/>
    </source>
</evidence>
<dbReference type="Proteomes" id="UP001208017">
    <property type="component" value="Unassembled WGS sequence"/>
</dbReference>
<organism evidence="2 3">
    <name type="scientific">Tumebacillus lacus</name>
    <dbReference type="NCBI Taxonomy" id="2995335"/>
    <lineage>
        <taxon>Bacteria</taxon>
        <taxon>Bacillati</taxon>
        <taxon>Bacillota</taxon>
        <taxon>Bacilli</taxon>
        <taxon>Bacillales</taxon>
        <taxon>Alicyclobacillaceae</taxon>
        <taxon>Tumebacillus</taxon>
    </lineage>
</organism>
<feature type="coiled-coil region" evidence="1">
    <location>
        <begin position="62"/>
        <end position="118"/>
    </location>
</feature>
<proteinExistence type="predicted"/>
<name>A0ABT3X486_9BACL</name>
<dbReference type="EMBL" id="JAPMLT010000012">
    <property type="protein sequence ID" value="MCX7571704.1"/>
    <property type="molecule type" value="Genomic_DNA"/>
</dbReference>
<keyword evidence="3" id="KW-1185">Reference proteome</keyword>